<dbReference type="PANTHER" id="PTHR42918:SF15">
    <property type="entry name" value="LYSINE--TRNA LIGASE, CHLOROPLASTIC_MITOCHONDRIAL"/>
    <property type="match status" value="1"/>
</dbReference>
<dbReference type="CDD" id="cd04322">
    <property type="entry name" value="LysRS_N"/>
    <property type="match status" value="1"/>
</dbReference>
<organism evidence="10 11">
    <name type="scientific">Candidatus Doudnabacteria bacterium RIFCSPHIGHO2_01_FULL_50_11</name>
    <dbReference type="NCBI Taxonomy" id="1817828"/>
    <lineage>
        <taxon>Bacteria</taxon>
        <taxon>Candidatus Doudnaibacteriota</taxon>
    </lineage>
</organism>
<accession>A0A1F5PN44</accession>
<evidence type="ECO:0000313" key="10">
    <source>
        <dbReference type="EMBL" id="OGE91224.1"/>
    </source>
</evidence>
<name>A0A1F5PN44_9BACT</name>
<dbReference type="SUPFAM" id="SSF55681">
    <property type="entry name" value="Class II aaRS and biotin synthetases"/>
    <property type="match status" value="1"/>
</dbReference>
<evidence type="ECO:0000256" key="3">
    <source>
        <dbReference type="ARBA" id="ARBA00022741"/>
    </source>
</evidence>
<keyword evidence="1 7" id="KW-0436">Ligase</keyword>
<dbReference type="PROSITE" id="PS50862">
    <property type="entry name" value="AA_TRNA_LIGASE_II"/>
    <property type="match status" value="1"/>
</dbReference>
<feature type="binding site" evidence="7">
    <location>
        <position position="406"/>
    </location>
    <ligand>
        <name>Mg(2+)</name>
        <dbReference type="ChEBI" id="CHEBI:18420"/>
        <label>1</label>
    </ligand>
</feature>
<gene>
    <name evidence="7" type="primary">lysS</name>
    <name evidence="10" type="ORF">A2722_01955</name>
</gene>
<dbReference type="InterPro" id="IPR044136">
    <property type="entry name" value="Lys-tRNA-ligase_II_N"/>
</dbReference>
<keyword evidence="7" id="KW-0963">Cytoplasm</keyword>
<evidence type="ECO:0000256" key="1">
    <source>
        <dbReference type="ARBA" id="ARBA00022598"/>
    </source>
</evidence>
<evidence type="ECO:0000259" key="9">
    <source>
        <dbReference type="PROSITE" id="PS50862"/>
    </source>
</evidence>
<dbReference type="GO" id="GO:0004824">
    <property type="term" value="F:lysine-tRNA ligase activity"/>
    <property type="evidence" value="ECO:0007669"/>
    <property type="project" value="UniProtKB-UniRule"/>
</dbReference>
<dbReference type="Pfam" id="PF01336">
    <property type="entry name" value="tRNA_anti-codon"/>
    <property type="match status" value="1"/>
</dbReference>
<evidence type="ECO:0000313" key="11">
    <source>
        <dbReference type="Proteomes" id="UP000178377"/>
    </source>
</evidence>
<dbReference type="Gene3D" id="2.40.50.140">
    <property type="entry name" value="Nucleic acid-binding proteins"/>
    <property type="match status" value="1"/>
</dbReference>
<dbReference type="InterPro" id="IPR012340">
    <property type="entry name" value="NA-bd_OB-fold"/>
</dbReference>
<dbReference type="AlphaFoldDB" id="A0A1F5PN44"/>
<keyword evidence="7 8" id="KW-0460">Magnesium</keyword>
<dbReference type="GO" id="GO:0006430">
    <property type="term" value="P:lysyl-tRNA aminoacylation"/>
    <property type="evidence" value="ECO:0007669"/>
    <property type="project" value="UniProtKB-UniRule"/>
</dbReference>
<dbReference type="InterPro" id="IPR045864">
    <property type="entry name" value="aa-tRNA-synth_II/BPL/LPL"/>
</dbReference>
<comment type="subunit">
    <text evidence="7">Homodimer.</text>
</comment>
<dbReference type="STRING" id="1817828.A2722_01955"/>
<keyword evidence="4 7" id="KW-0067">ATP-binding</keyword>
<dbReference type="GO" id="GO:0000287">
    <property type="term" value="F:magnesium ion binding"/>
    <property type="evidence" value="ECO:0007669"/>
    <property type="project" value="UniProtKB-UniRule"/>
</dbReference>
<keyword evidence="2 7" id="KW-0479">Metal-binding</keyword>
<dbReference type="InterPro" id="IPR004364">
    <property type="entry name" value="Aa-tRNA-synt_II"/>
</dbReference>
<dbReference type="Proteomes" id="UP000178377">
    <property type="component" value="Unassembled WGS sequence"/>
</dbReference>
<dbReference type="EC" id="6.1.1.6" evidence="7"/>
<comment type="subcellular location">
    <subcellularLocation>
        <location evidence="7">Cytoplasm</location>
    </subcellularLocation>
</comment>
<dbReference type="PRINTS" id="PR00982">
    <property type="entry name" value="TRNASYNTHLYS"/>
</dbReference>
<dbReference type="NCBIfam" id="NF001756">
    <property type="entry name" value="PRK00484.1"/>
    <property type="match status" value="1"/>
</dbReference>
<keyword evidence="7" id="KW-0648">Protein biosynthesis</keyword>
<dbReference type="PANTHER" id="PTHR42918">
    <property type="entry name" value="LYSYL-TRNA SYNTHETASE"/>
    <property type="match status" value="1"/>
</dbReference>
<dbReference type="InterPro" id="IPR002313">
    <property type="entry name" value="Lys-tRNA-ligase_II"/>
</dbReference>
<dbReference type="InterPro" id="IPR006195">
    <property type="entry name" value="aa-tRNA-synth_II"/>
</dbReference>
<dbReference type="Gene3D" id="3.30.930.10">
    <property type="entry name" value="Bira Bifunctional Protein, Domain 2"/>
    <property type="match status" value="1"/>
</dbReference>
<dbReference type="GO" id="GO:0000049">
    <property type="term" value="F:tRNA binding"/>
    <property type="evidence" value="ECO:0007669"/>
    <property type="project" value="TreeGrafter"/>
</dbReference>
<sequence>MTEKENELYRDRIKKLELLKAEGVEPYPAASGRTHTIAQVLRIFDTLTKKGGKVILTGRLRALRGHGKLTFGNLEDESGIIQFVVKADEVTAKQAKIFSLFDVGDLLQIEGPTFITKKGERTILVKDVVLLTKSLRALPEKYHGLKDTEMRLRKRYLDMLANPEVRKLIRKKSLFWQSMRNFLQKKGFLEVETPVLESIPGGAEARPFITHHNALDRDFFLRISLELPLKRLLVGGFEKIFEIGRIFRNEGIDTEHLQDYTQMEFYWAYENFDNLRKFVQEMYQHVIKETFGTLKTTYQGAELDWGGEWEVNDFYDLMIKYTGVQPGDPREKIEEATKKFGIDKDLKGVINPGRRWDIIYSKLIRPNLIKPQFMIRTPVEMEPLAKRDPSDNRRVLRLQVIAAGTELGKGFSELNDPLDQKARFEEQMDLRKRGDKEAQILDEDFVEALEYGMPPSVGFGLSERLFAVLMGKSVREAVIFPPMKEE</sequence>
<comment type="cofactor">
    <cofactor evidence="7 8">
        <name>Mg(2+)</name>
        <dbReference type="ChEBI" id="CHEBI:18420"/>
    </cofactor>
    <text evidence="7 8">Binds 3 Mg(2+) ions per subunit.</text>
</comment>
<dbReference type="InterPro" id="IPR018149">
    <property type="entry name" value="Lys-tRNA-synth_II_C"/>
</dbReference>
<dbReference type="NCBIfam" id="TIGR00499">
    <property type="entry name" value="lysS_bact"/>
    <property type="match status" value="1"/>
</dbReference>
<comment type="caution">
    <text evidence="10">The sequence shown here is derived from an EMBL/GenBank/DDBJ whole genome shotgun (WGS) entry which is preliminary data.</text>
</comment>
<dbReference type="Pfam" id="PF00152">
    <property type="entry name" value="tRNA-synt_2"/>
    <property type="match status" value="1"/>
</dbReference>
<reference evidence="10 11" key="1">
    <citation type="journal article" date="2016" name="Nat. Commun.">
        <title>Thousands of microbial genomes shed light on interconnected biogeochemical processes in an aquifer system.</title>
        <authorList>
            <person name="Anantharaman K."/>
            <person name="Brown C.T."/>
            <person name="Hug L.A."/>
            <person name="Sharon I."/>
            <person name="Castelle C.J."/>
            <person name="Probst A.J."/>
            <person name="Thomas B.C."/>
            <person name="Singh A."/>
            <person name="Wilkins M.J."/>
            <person name="Karaoz U."/>
            <person name="Brodie E.L."/>
            <person name="Williams K.H."/>
            <person name="Hubbard S.S."/>
            <person name="Banfield J.F."/>
        </authorList>
    </citation>
    <scope>NUCLEOTIDE SEQUENCE [LARGE SCALE GENOMIC DNA]</scope>
</reference>
<proteinExistence type="inferred from homology"/>
<feature type="domain" description="Aminoacyl-transfer RNA synthetases class-II family profile" evidence="9">
    <location>
        <begin position="177"/>
        <end position="481"/>
    </location>
</feature>
<feature type="binding site" evidence="7">
    <location>
        <position position="406"/>
    </location>
    <ligand>
        <name>Mg(2+)</name>
        <dbReference type="ChEBI" id="CHEBI:18420"/>
        <label>2</label>
    </ligand>
</feature>
<dbReference type="HAMAP" id="MF_00252">
    <property type="entry name" value="Lys_tRNA_synth_class2"/>
    <property type="match status" value="1"/>
</dbReference>
<dbReference type="SUPFAM" id="SSF50249">
    <property type="entry name" value="Nucleic acid-binding proteins"/>
    <property type="match status" value="1"/>
</dbReference>
<keyword evidence="5 7" id="KW-0030">Aminoacyl-tRNA synthetase</keyword>
<evidence type="ECO:0000256" key="7">
    <source>
        <dbReference type="HAMAP-Rule" id="MF_00252"/>
    </source>
</evidence>
<dbReference type="GO" id="GO:0005524">
    <property type="term" value="F:ATP binding"/>
    <property type="evidence" value="ECO:0007669"/>
    <property type="project" value="UniProtKB-UniRule"/>
</dbReference>
<comment type="similarity">
    <text evidence="7">Belongs to the class-II aminoacyl-tRNA synthetase family.</text>
</comment>
<evidence type="ECO:0000256" key="6">
    <source>
        <dbReference type="ARBA" id="ARBA00048573"/>
    </source>
</evidence>
<evidence type="ECO:0000256" key="8">
    <source>
        <dbReference type="RuleBase" id="RU000336"/>
    </source>
</evidence>
<protein>
    <recommendedName>
        <fullName evidence="7">Lysine--tRNA ligase</fullName>
        <ecNumber evidence="7">6.1.1.6</ecNumber>
    </recommendedName>
    <alternativeName>
        <fullName evidence="7">Lysyl-tRNA synthetase</fullName>
        <shortName evidence="7">LysRS</shortName>
    </alternativeName>
</protein>
<dbReference type="InterPro" id="IPR004365">
    <property type="entry name" value="NA-bd_OB_tRNA"/>
</dbReference>
<keyword evidence="3 7" id="KW-0547">Nucleotide-binding</keyword>
<dbReference type="GO" id="GO:0005829">
    <property type="term" value="C:cytosol"/>
    <property type="evidence" value="ECO:0007669"/>
    <property type="project" value="TreeGrafter"/>
</dbReference>
<comment type="caution">
    <text evidence="7">Lacks conserved residue(s) required for the propagation of feature annotation.</text>
</comment>
<evidence type="ECO:0000256" key="2">
    <source>
        <dbReference type="ARBA" id="ARBA00022723"/>
    </source>
</evidence>
<comment type="catalytic activity">
    <reaction evidence="6 7 8">
        <text>tRNA(Lys) + L-lysine + ATP = L-lysyl-tRNA(Lys) + AMP + diphosphate</text>
        <dbReference type="Rhea" id="RHEA:20792"/>
        <dbReference type="Rhea" id="RHEA-COMP:9696"/>
        <dbReference type="Rhea" id="RHEA-COMP:9697"/>
        <dbReference type="ChEBI" id="CHEBI:30616"/>
        <dbReference type="ChEBI" id="CHEBI:32551"/>
        <dbReference type="ChEBI" id="CHEBI:33019"/>
        <dbReference type="ChEBI" id="CHEBI:78442"/>
        <dbReference type="ChEBI" id="CHEBI:78529"/>
        <dbReference type="ChEBI" id="CHEBI:456215"/>
        <dbReference type="EC" id="6.1.1.6"/>
    </reaction>
</comment>
<evidence type="ECO:0000256" key="5">
    <source>
        <dbReference type="ARBA" id="ARBA00023146"/>
    </source>
</evidence>
<dbReference type="EMBL" id="MFEO01000003">
    <property type="protein sequence ID" value="OGE91224.1"/>
    <property type="molecule type" value="Genomic_DNA"/>
</dbReference>
<evidence type="ECO:0000256" key="4">
    <source>
        <dbReference type="ARBA" id="ARBA00022840"/>
    </source>
</evidence>